<keyword evidence="3" id="KW-1185">Reference proteome</keyword>
<comment type="caution">
    <text evidence="2">The sequence shown here is derived from an EMBL/GenBank/DDBJ whole genome shotgun (WGS) entry which is preliminary data.</text>
</comment>
<organism evidence="2 3">
    <name type="scientific">Pseudomonas kitaguniensis</name>
    <dbReference type="NCBI Taxonomy" id="2607908"/>
    <lineage>
        <taxon>Bacteria</taxon>
        <taxon>Pseudomonadati</taxon>
        <taxon>Pseudomonadota</taxon>
        <taxon>Gammaproteobacteria</taxon>
        <taxon>Pseudomonadales</taxon>
        <taxon>Pseudomonadaceae</taxon>
        <taxon>Pseudomonas</taxon>
    </lineage>
</organism>
<feature type="compositionally biased region" description="Basic and acidic residues" evidence="1">
    <location>
        <begin position="57"/>
        <end position="66"/>
    </location>
</feature>
<sequence length="85" mass="9173">MRKKSPRPGSTRTTARSFPSKIRSARSNPDRPNPLDRSPSYEPNSVKCGSGLARDGGTSDHQEHPVDAIASKPAPTVDRGCFRAV</sequence>
<accession>A0A5N7KPR5</accession>
<dbReference type="EMBL" id="VUAZ01000105">
    <property type="protein sequence ID" value="MPR03725.1"/>
    <property type="molecule type" value="Genomic_DNA"/>
</dbReference>
<evidence type="ECO:0000313" key="3">
    <source>
        <dbReference type="Proteomes" id="UP000326112"/>
    </source>
</evidence>
<reference evidence="2 3" key="2">
    <citation type="journal article" date="2023" name="Plant Pathol.">
        <title>Dismantling and reorganizing Pseudomonas marginalis sensu#lato.</title>
        <authorList>
            <person name="Sawada H."/>
            <person name="Fujikawa T."/>
            <person name="Satou M."/>
        </authorList>
    </citation>
    <scope>NUCLEOTIDE SEQUENCE [LARGE SCALE GENOMIC DNA]</scope>
    <source>
        <strain evidence="2 3">MAFF 212408</strain>
    </source>
</reference>
<evidence type="ECO:0000256" key="1">
    <source>
        <dbReference type="SAM" id="MobiDB-lite"/>
    </source>
</evidence>
<reference evidence="2 3" key="1">
    <citation type="journal article" date="2020" name="Int. J. Syst. Evol. Microbiol.">
        <title>Pseudomonas kitaguniensis sp. nov., a pathogen causing bacterial rot of Welsh onion in Japan.</title>
        <authorList>
            <person name="Sawada H."/>
            <person name="Fujikawa T."/>
            <person name="Nishiwaki Y."/>
            <person name="Horita H."/>
        </authorList>
    </citation>
    <scope>NUCLEOTIDE SEQUENCE [LARGE SCALE GENOMIC DNA]</scope>
    <source>
        <strain evidence="2 3">MAFF 212408</strain>
    </source>
</reference>
<proteinExistence type="predicted"/>
<dbReference type="Proteomes" id="UP000326112">
    <property type="component" value="Unassembled WGS sequence"/>
</dbReference>
<feature type="region of interest" description="Disordered" evidence="1">
    <location>
        <begin position="1"/>
        <end position="85"/>
    </location>
</feature>
<feature type="compositionally biased region" description="Polar residues" evidence="1">
    <location>
        <begin position="8"/>
        <end position="17"/>
    </location>
</feature>
<protein>
    <recommendedName>
        <fullName evidence="4">DUF1534 domain-containing protein</fullName>
    </recommendedName>
</protein>
<gene>
    <name evidence="2" type="ORF">F0169_17580</name>
</gene>
<evidence type="ECO:0008006" key="4">
    <source>
        <dbReference type="Google" id="ProtNLM"/>
    </source>
</evidence>
<name>A0A5N7KPR5_9PSED</name>
<evidence type="ECO:0000313" key="2">
    <source>
        <dbReference type="EMBL" id="MPR03725.1"/>
    </source>
</evidence>